<reference evidence="2 3" key="1">
    <citation type="submission" date="2019-12" db="EMBL/GenBank/DDBJ databases">
        <title>Streptomyces sp. strain T44 isolated from rhizosphere soil of Broussonetia papyrifera.</title>
        <authorList>
            <person name="Mo P."/>
        </authorList>
    </citation>
    <scope>NUCLEOTIDE SEQUENCE [LARGE SCALE GENOMIC DNA]</scope>
    <source>
        <strain evidence="2 3">T44</strain>
    </source>
</reference>
<dbReference type="Proteomes" id="UP000436138">
    <property type="component" value="Chromosome"/>
</dbReference>
<dbReference type="Gene3D" id="3.30.750.24">
    <property type="entry name" value="STAS domain"/>
    <property type="match status" value="1"/>
</dbReference>
<evidence type="ECO:0000313" key="2">
    <source>
        <dbReference type="EMBL" id="QHA09107.1"/>
    </source>
</evidence>
<feature type="domain" description="STAS" evidence="1">
    <location>
        <begin position="18"/>
        <end position="81"/>
    </location>
</feature>
<dbReference type="CDD" id="cd07043">
    <property type="entry name" value="STAS_anti-anti-sigma_factors"/>
    <property type="match status" value="1"/>
</dbReference>
<dbReference type="InterPro" id="IPR002645">
    <property type="entry name" value="STAS_dom"/>
</dbReference>
<dbReference type="KEGG" id="sbro:GQF42_43120"/>
<proteinExistence type="predicted"/>
<dbReference type="Pfam" id="PF13466">
    <property type="entry name" value="STAS_2"/>
    <property type="match status" value="1"/>
</dbReference>
<organism evidence="2 3">
    <name type="scientific">Streptomyces broussonetiae</name>
    <dbReference type="NCBI Taxonomy" id="2686304"/>
    <lineage>
        <taxon>Bacteria</taxon>
        <taxon>Bacillati</taxon>
        <taxon>Actinomycetota</taxon>
        <taxon>Actinomycetes</taxon>
        <taxon>Kitasatosporales</taxon>
        <taxon>Streptomycetaceae</taxon>
        <taxon>Streptomyces</taxon>
    </lineage>
</organism>
<dbReference type="AlphaFoldDB" id="A0A6I6NMG6"/>
<sequence length="114" mass="12183">MPRPLRVMVNAPEPDHCVLTAAGELNVVTAAELRAVLQQAVTTYPRTVVDLAGSAFCDCSGLSARLAASRHARERGAVLWLRSVPYAGAPFLRLAHPHNAFTSESRHSHSAGVT</sequence>
<accession>A0A6I6NMG6</accession>
<gene>
    <name evidence="2" type="ORF">GQF42_43120</name>
</gene>
<dbReference type="PROSITE" id="PS50801">
    <property type="entry name" value="STAS"/>
    <property type="match status" value="1"/>
</dbReference>
<dbReference type="InterPro" id="IPR058548">
    <property type="entry name" value="MlaB-like_STAS"/>
</dbReference>
<evidence type="ECO:0000313" key="3">
    <source>
        <dbReference type="Proteomes" id="UP000436138"/>
    </source>
</evidence>
<dbReference type="RefSeq" id="WP_158929174.1">
    <property type="nucleotide sequence ID" value="NZ_CP047020.1"/>
</dbReference>
<name>A0A6I6NMG6_9ACTN</name>
<protein>
    <submittedName>
        <fullName evidence="2">STAS domain-containing protein</fullName>
    </submittedName>
</protein>
<evidence type="ECO:0000259" key="1">
    <source>
        <dbReference type="PROSITE" id="PS50801"/>
    </source>
</evidence>
<keyword evidence="3" id="KW-1185">Reference proteome</keyword>
<dbReference type="SUPFAM" id="SSF52091">
    <property type="entry name" value="SpoIIaa-like"/>
    <property type="match status" value="1"/>
</dbReference>
<dbReference type="InterPro" id="IPR036513">
    <property type="entry name" value="STAS_dom_sf"/>
</dbReference>
<dbReference type="EMBL" id="CP047020">
    <property type="protein sequence ID" value="QHA09107.1"/>
    <property type="molecule type" value="Genomic_DNA"/>
</dbReference>